<dbReference type="InterPro" id="IPR050205">
    <property type="entry name" value="CDPK_Ser/Thr_kinases"/>
</dbReference>
<evidence type="ECO:0000256" key="5">
    <source>
        <dbReference type="ARBA" id="ARBA00022723"/>
    </source>
</evidence>
<dbReference type="InterPro" id="IPR017441">
    <property type="entry name" value="Protein_kinase_ATP_BS"/>
</dbReference>
<evidence type="ECO:0000256" key="13">
    <source>
        <dbReference type="ARBA" id="ARBA00048679"/>
    </source>
</evidence>
<evidence type="ECO:0000256" key="1">
    <source>
        <dbReference type="ARBA" id="ARBA00001946"/>
    </source>
</evidence>
<dbReference type="AlphaFoldDB" id="A0A813HKB4"/>
<evidence type="ECO:0000256" key="12">
    <source>
        <dbReference type="ARBA" id="ARBA00047899"/>
    </source>
</evidence>
<organism evidence="16 17">
    <name type="scientific">Polarella glacialis</name>
    <name type="common">Dinoflagellate</name>
    <dbReference type="NCBI Taxonomy" id="89957"/>
    <lineage>
        <taxon>Eukaryota</taxon>
        <taxon>Sar</taxon>
        <taxon>Alveolata</taxon>
        <taxon>Dinophyceae</taxon>
        <taxon>Suessiales</taxon>
        <taxon>Suessiaceae</taxon>
        <taxon>Polarella</taxon>
    </lineage>
</organism>
<feature type="domain" description="Protein kinase" evidence="15">
    <location>
        <begin position="31"/>
        <end position="138"/>
    </location>
</feature>
<dbReference type="EC" id="2.7.11.1" evidence="2"/>
<evidence type="ECO:0000256" key="10">
    <source>
        <dbReference type="ARBA" id="ARBA00022840"/>
    </source>
</evidence>
<dbReference type="GO" id="GO:0005524">
    <property type="term" value="F:ATP binding"/>
    <property type="evidence" value="ECO:0007669"/>
    <property type="project" value="UniProtKB-UniRule"/>
</dbReference>
<comment type="catalytic activity">
    <reaction evidence="12">
        <text>L-threonyl-[protein] + ATP = O-phospho-L-threonyl-[protein] + ADP + H(+)</text>
        <dbReference type="Rhea" id="RHEA:46608"/>
        <dbReference type="Rhea" id="RHEA-COMP:11060"/>
        <dbReference type="Rhea" id="RHEA-COMP:11605"/>
        <dbReference type="ChEBI" id="CHEBI:15378"/>
        <dbReference type="ChEBI" id="CHEBI:30013"/>
        <dbReference type="ChEBI" id="CHEBI:30616"/>
        <dbReference type="ChEBI" id="CHEBI:61977"/>
        <dbReference type="ChEBI" id="CHEBI:456216"/>
        <dbReference type="EC" id="2.7.11.1"/>
    </reaction>
</comment>
<proteinExistence type="inferred from homology"/>
<keyword evidence="8" id="KW-0418">Kinase</keyword>
<accession>A0A813HKB4</accession>
<evidence type="ECO:0000256" key="2">
    <source>
        <dbReference type="ARBA" id="ARBA00012513"/>
    </source>
</evidence>
<evidence type="ECO:0000256" key="7">
    <source>
        <dbReference type="ARBA" id="ARBA00022741"/>
    </source>
</evidence>
<dbReference type="PANTHER" id="PTHR24349">
    <property type="entry name" value="SERINE/THREONINE-PROTEIN KINASE"/>
    <property type="match status" value="1"/>
</dbReference>
<evidence type="ECO:0000259" key="15">
    <source>
        <dbReference type="PROSITE" id="PS50011"/>
    </source>
</evidence>
<evidence type="ECO:0000256" key="8">
    <source>
        <dbReference type="ARBA" id="ARBA00022777"/>
    </source>
</evidence>
<dbReference type="GO" id="GO:0004674">
    <property type="term" value="F:protein serine/threonine kinase activity"/>
    <property type="evidence" value="ECO:0007669"/>
    <property type="project" value="UniProtKB-KW"/>
</dbReference>
<keyword evidence="6" id="KW-0677">Repeat</keyword>
<dbReference type="PROSITE" id="PS50011">
    <property type="entry name" value="PROTEIN_KINASE_DOM"/>
    <property type="match status" value="1"/>
</dbReference>
<dbReference type="InterPro" id="IPR011009">
    <property type="entry name" value="Kinase-like_dom_sf"/>
</dbReference>
<dbReference type="GO" id="GO:0046872">
    <property type="term" value="F:metal ion binding"/>
    <property type="evidence" value="ECO:0007669"/>
    <property type="project" value="UniProtKB-KW"/>
</dbReference>
<dbReference type="SMART" id="SM00220">
    <property type="entry name" value="S_TKc"/>
    <property type="match status" value="1"/>
</dbReference>
<evidence type="ECO:0000256" key="6">
    <source>
        <dbReference type="ARBA" id="ARBA00022737"/>
    </source>
</evidence>
<comment type="caution">
    <text evidence="16">The sequence shown here is derived from an EMBL/GenBank/DDBJ whole genome shotgun (WGS) entry which is preliminary data.</text>
</comment>
<dbReference type="Proteomes" id="UP000626109">
    <property type="component" value="Unassembled WGS sequence"/>
</dbReference>
<gene>
    <name evidence="16" type="ORF">PGLA2088_LOCUS1785</name>
</gene>
<sequence length="138" mass="15349">MAPKIITKSDTHHFQHKFTQENGGRIDDFYKMEKTALGEGSYGQVAKGVNKDTGAVRAIKAIDKNKISDVERFQGEVDIQAALDHPNIVKLYEVFQDAKRYYLVMELCTGGELFDRIVEEAEKNSSADSGASAAFSEQ</sequence>
<feature type="binding site" evidence="14">
    <location>
        <position position="60"/>
    </location>
    <ligand>
        <name>ATP</name>
        <dbReference type="ChEBI" id="CHEBI:30616"/>
    </ligand>
</feature>
<keyword evidence="7 14" id="KW-0547">Nucleotide-binding</keyword>
<comment type="catalytic activity">
    <reaction evidence="13">
        <text>L-seryl-[protein] + ATP = O-phospho-L-seryl-[protein] + ADP + H(+)</text>
        <dbReference type="Rhea" id="RHEA:17989"/>
        <dbReference type="Rhea" id="RHEA-COMP:9863"/>
        <dbReference type="Rhea" id="RHEA-COMP:11604"/>
        <dbReference type="ChEBI" id="CHEBI:15378"/>
        <dbReference type="ChEBI" id="CHEBI:29999"/>
        <dbReference type="ChEBI" id="CHEBI:30616"/>
        <dbReference type="ChEBI" id="CHEBI:83421"/>
        <dbReference type="ChEBI" id="CHEBI:456216"/>
        <dbReference type="EC" id="2.7.11.1"/>
    </reaction>
</comment>
<comment type="cofactor">
    <cofactor evidence="1">
        <name>Mg(2+)</name>
        <dbReference type="ChEBI" id="CHEBI:18420"/>
    </cofactor>
</comment>
<reference evidence="16" key="1">
    <citation type="submission" date="2021-02" db="EMBL/GenBank/DDBJ databases">
        <authorList>
            <person name="Dougan E. K."/>
            <person name="Rhodes N."/>
            <person name="Thang M."/>
            <person name="Chan C."/>
        </authorList>
    </citation>
    <scope>NUCLEOTIDE SEQUENCE</scope>
</reference>
<dbReference type="Pfam" id="PF00069">
    <property type="entry name" value="Pkinase"/>
    <property type="match status" value="1"/>
</dbReference>
<keyword evidence="10 14" id="KW-0067">ATP-binding</keyword>
<keyword evidence="4" id="KW-0808">Transferase</keyword>
<feature type="non-terminal residue" evidence="16">
    <location>
        <position position="1"/>
    </location>
</feature>
<keyword evidence="3" id="KW-0723">Serine/threonine-protein kinase</keyword>
<dbReference type="InterPro" id="IPR000719">
    <property type="entry name" value="Prot_kinase_dom"/>
</dbReference>
<evidence type="ECO:0000313" key="16">
    <source>
        <dbReference type="EMBL" id="CAE8638175.1"/>
    </source>
</evidence>
<dbReference type="EMBL" id="CAJNNW010001402">
    <property type="protein sequence ID" value="CAE8638175.1"/>
    <property type="molecule type" value="Genomic_DNA"/>
</dbReference>
<dbReference type="SUPFAM" id="SSF56112">
    <property type="entry name" value="Protein kinase-like (PK-like)"/>
    <property type="match status" value="1"/>
</dbReference>
<evidence type="ECO:0000256" key="9">
    <source>
        <dbReference type="ARBA" id="ARBA00022837"/>
    </source>
</evidence>
<dbReference type="PROSITE" id="PS00107">
    <property type="entry name" value="PROTEIN_KINASE_ATP"/>
    <property type="match status" value="1"/>
</dbReference>
<evidence type="ECO:0000256" key="3">
    <source>
        <dbReference type="ARBA" id="ARBA00022527"/>
    </source>
</evidence>
<evidence type="ECO:0000256" key="4">
    <source>
        <dbReference type="ARBA" id="ARBA00022679"/>
    </source>
</evidence>
<dbReference type="Gene3D" id="3.30.200.20">
    <property type="entry name" value="Phosphorylase Kinase, domain 1"/>
    <property type="match status" value="1"/>
</dbReference>
<protein>
    <recommendedName>
        <fullName evidence="2">non-specific serine/threonine protein kinase</fullName>
        <ecNumber evidence="2">2.7.11.1</ecNumber>
    </recommendedName>
</protein>
<name>A0A813HKB4_POLGL</name>
<evidence type="ECO:0000256" key="14">
    <source>
        <dbReference type="PROSITE-ProRule" id="PRU10141"/>
    </source>
</evidence>
<dbReference type="FunFam" id="3.30.200.20:FF:000315">
    <property type="entry name" value="Calcium-dependent protein kinase 3"/>
    <property type="match status" value="1"/>
</dbReference>
<keyword evidence="9" id="KW-0106">Calcium</keyword>
<comment type="similarity">
    <text evidence="11">Belongs to the protein kinase superfamily. Ser/Thr protein kinase family. CDPK subfamily.</text>
</comment>
<evidence type="ECO:0000256" key="11">
    <source>
        <dbReference type="ARBA" id="ARBA00024334"/>
    </source>
</evidence>
<evidence type="ECO:0000313" key="17">
    <source>
        <dbReference type="Proteomes" id="UP000626109"/>
    </source>
</evidence>
<keyword evidence="5" id="KW-0479">Metal-binding</keyword>